<feature type="transmembrane region" description="Helical" evidence="6">
    <location>
        <begin position="56"/>
        <end position="78"/>
    </location>
</feature>
<keyword evidence="5 6" id="KW-0472">Membrane</keyword>
<protein>
    <submittedName>
        <fullName evidence="7">LptF/LptG family permease</fullName>
    </submittedName>
</protein>
<dbReference type="PANTHER" id="PTHR33529:SF6">
    <property type="entry name" value="YJGP_YJGQ FAMILY PERMEASE"/>
    <property type="match status" value="1"/>
</dbReference>
<evidence type="ECO:0000313" key="7">
    <source>
        <dbReference type="EMBL" id="UPQ79174.1"/>
    </source>
</evidence>
<accession>A0ABY4KEP2</accession>
<dbReference type="RefSeq" id="WP_248434169.1">
    <property type="nucleotide sequence ID" value="NZ_CP096205.1"/>
</dbReference>
<keyword evidence="8" id="KW-1185">Reference proteome</keyword>
<feature type="transmembrane region" description="Helical" evidence="6">
    <location>
        <begin position="12"/>
        <end position="36"/>
    </location>
</feature>
<dbReference type="EMBL" id="CP096205">
    <property type="protein sequence ID" value="UPQ79174.1"/>
    <property type="molecule type" value="Genomic_DNA"/>
</dbReference>
<evidence type="ECO:0000256" key="2">
    <source>
        <dbReference type="ARBA" id="ARBA00022475"/>
    </source>
</evidence>
<feature type="transmembrane region" description="Helical" evidence="6">
    <location>
        <begin position="99"/>
        <end position="118"/>
    </location>
</feature>
<feature type="transmembrane region" description="Helical" evidence="6">
    <location>
        <begin position="379"/>
        <end position="399"/>
    </location>
</feature>
<dbReference type="PANTHER" id="PTHR33529">
    <property type="entry name" value="SLR0882 PROTEIN-RELATED"/>
    <property type="match status" value="1"/>
</dbReference>
<keyword evidence="4 6" id="KW-1133">Transmembrane helix</keyword>
<feature type="transmembrane region" description="Helical" evidence="6">
    <location>
        <begin position="433"/>
        <end position="456"/>
    </location>
</feature>
<evidence type="ECO:0000313" key="8">
    <source>
        <dbReference type="Proteomes" id="UP000830583"/>
    </source>
</evidence>
<dbReference type="Pfam" id="PF03739">
    <property type="entry name" value="LptF_LptG"/>
    <property type="match status" value="1"/>
</dbReference>
<dbReference type="InterPro" id="IPR005495">
    <property type="entry name" value="LptG/LptF_permease"/>
</dbReference>
<evidence type="ECO:0000256" key="3">
    <source>
        <dbReference type="ARBA" id="ARBA00022692"/>
    </source>
</evidence>
<sequence length="486" mass="54903">MKILDRYILTSFLSTFATVFVILFFIFILQGIWLFIADLAGKDLDSYLIIKFLTFYSPTVVPLVLPLSVLLASIMTFGNFAENYEFAAMKSSGISLRRAMHSLTIFILGLSFVAFLFANNIIPQAQFKFINLRKSIVQQKPSMAIAEGQFSTVGNHTIKVAEKYGDNDNLLRDVTIHKLSNLGVGTNVVIKAKRGELISTENSNFLQLILFDGNYYEDVPVKNYAEKNKVPFAKSAFKKYIINFDLAPLQKTDMDADQIANTNNMLNINELRYTLDSLEINHKKDIISYTENMKQRYVSFYAQPTKYSRKDTTVAEKVKKNGNVKDLITILQPNQKSSVYDIAKANIANTKFSIEGSKFELEGKIKNINNHWLALYDKFVIAYACLLMFFIGAPIGAIIRKGGLGLPIVFAMVVFIVYHFINVFGKKLAQEDAITPFFGAWMSSIILTPVAILLTYRATNDIGLVNMDVILQPILKLFKKRSSEQN</sequence>
<keyword evidence="3 6" id="KW-0812">Transmembrane</keyword>
<proteinExistence type="predicted"/>
<keyword evidence="2" id="KW-1003">Cell membrane</keyword>
<name>A0ABY4KEP2_9FLAO</name>
<evidence type="ECO:0000256" key="6">
    <source>
        <dbReference type="SAM" id="Phobius"/>
    </source>
</evidence>
<reference evidence="7" key="1">
    <citation type="submission" date="2022-04" db="EMBL/GenBank/DDBJ databases">
        <title>Consumption of N2O by Flavobacterium azooxidireducens sp. nov. isolated from Decomposing Leaf Litter of Phragmites australis (Cav.).</title>
        <authorList>
            <person name="Behrendt U."/>
            <person name="Spanner T."/>
            <person name="Augustin J."/>
            <person name="Horn M.A."/>
            <person name="Kolb S."/>
            <person name="Ulrich A."/>
        </authorList>
    </citation>
    <scope>NUCLEOTIDE SEQUENCE</scope>
    <source>
        <strain evidence="7">IGB 4-14</strain>
    </source>
</reference>
<organism evidence="7 8">
    <name type="scientific">Flavobacterium azooxidireducens</name>
    <dbReference type="NCBI Taxonomy" id="1871076"/>
    <lineage>
        <taxon>Bacteria</taxon>
        <taxon>Pseudomonadati</taxon>
        <taxon>Bacteroidota</taxon>
        <taxon>Flavobacteriia</taxon>
        <taxon>Flavobacteriales</taxon>
        <taxon>Flavobacteriaceae</taxon>
        <taxon>Flavobacterium</taxon>
    </lineage>
</organism>
<feature type="transmembrane region" description="Helical" evidence="6">
    <location>
        <begin position="404"/>
        <end position="421"/>
    </location>
</feature>
<evidence type="ECO:0000256" key="4">
    <source>
        <dbReference type="ARBA" id="ARBA00022989"/>
    </source>
</evidence>
<gene>
    <name evidence="7" type="ORF">M0M57_16335</name>
</gene>
<evidence type="ECO:0000256" key="1">
    <source>
        <dbReference type="ARBA" id="ARBA00004651"/>
    </source>
</evidence>
<dbReference type="Proteomes" id="UP000830583">
    <property type="component" value="Chromosome"/>
</dbReference>
<evidence type="ECO:0000256" key="5">
    <source>
        <dbReference type="ARBA" id="ARBA00023136"/>
    </source>
</evidence>
<comment type="subcellular location">
    <subcellularLocation>
        <location evidence="1">Cell membrane</location>
        <topology evidence="1">Multi-pass membrane protein</topology>
    </subcellularLocation>
</comment>